<evidence type="ECO:0000313" key="2">
    <source>
        <dbReference type="Proteomes" id="UP000054197"/>
    </source>
</evidence>
<dbReference type="EMBL" id="LKEF01000074">
    <property type="protein sequence ID" value="KTB55963.1"/>
    <property type="molecule type" value="Genomic_DNA"/>
</dbReference>
<dbReference type="AlphaFoldDB" id="A0A0W0H577"/>
<reference evidence="1 2" key="1">
    <citation type="submission" date="2015-09" db="EMBL/GenBank/DDBJ databases">
        <title>Genome sequence of ICMP 11288.</title>
        <authorList>
            <person name="Visnovsky S."/>
            <person name="Lu A."/>
            <person name="Panda P."/>
            <person name="Pitman A."/>
        </authorList>
    </citation>
    <scope>NUCLEOTIDE SEQUENCE [LARGE SCALE GENOMIC DNA]</scope>
    <source>
        <strain evidence="1 2">ICMP 11288</strain>
    </source>
</reference>
<evidence type="ECO:0000313" key="1">
    <source>
        <dbReference type="EMBL" id="KTB55963.1"/>
    </source>
</evidence>
<organism evidence="1 2">
    <name type="scientific">Pseudomonas fluorescens ICMP 11288</name>
    <dbReference type="NCBI Taxonomy" id="1198309"/>
    <lineage>
        <taxon>Bacteria</taxon>
        <taxon>Pseudomonadati</taxon>
        <taxon>Pseudomonadota</taxon>
        <taxon>Gammaproteobacteria</taxon>
        <taxon>Pseudomonadales</taxon>
        <taxon>Pseudomonadaceae</taxon>
        <taxon>Pseudomonas</taxon>
    </lineage>
</organism>
<sequence>MKNSVEIRKFIDEITSAELFEGDYGDCISNVDAILSGVEESDRNSVPADYLEFLADFGFGELDAAFYVDDGPEKYSTICGREIEGYEGIYIIGGNSSDVLYGFDAKNNWQVVEVSSELDGFEVLASNFSDFILEQLKYIKSMVERRAER</sequence>
<dbReference type="Gene3D" id="3.40.1580.10">
    <property type="entry name" value="SMI1/KNR4-like"/>
    <property type="match status" value="1"/>
</dbReference>
<evidence type="ECO:0008006" key="3">
    <source>
        <dbReference type="Google" id="ProtNLM"/>
    </source>
</evidence>
<proteinExistence type="predicted"/>
<comment type="caution">
    <text evidence="1">The sequence shown here is derived from an EMBL/GenBank/DDBJ whole genome shotgun (WGS) entry which is preliminary data.</text>
</comment>
<name>A0A0W0H577_PSEFL</name>
<accession>A0A0W0H577</accession>
<dbReference type="Proteomes" id="UP000054197">
    <property type="component" value="Unassembled WGS sequence"/>
</dbReference>
<dbReference type="SUPFAM" id="SSF160631">
    <property type="entry name" value="SMI1/KNR4-like"/>
    <property type="match status" value="1"/>
</dbReference>
<gene>
    <name evidence="1" type="ORF">AO063_06170</name>
</gene>
<dbReference type="InterPro" id="IPR037883">
    <property type="entry name" value="Knr4/Smi1-like_sf"/>
</dbReference>
<protein>
    <recommendedName>
        <fullName evidence="3">SMI1/KNR4 family protein</fullName>
    </recommendedName>
</protein>
<dbReference type="RefSeq" id="WP_058422558.1">
    <property type="nucleotide sequence ID" value="NZ_LKEF01000074.1"/>
</dbReference>